<dbReference type="InterPro" id="IPR004094">
    <property type="entry name" value="Antistasin-like"/>
</dbReference>
<feature type="domain" description="Antistasin-like" evidence="4">
    <location>
        <begin position="488"/>
        <end position="514"/>
    </location>
</feature>
<feature type="region of interest" description="Disordered" evidence="3">
    <location>
        <begin position="186"/>
        <end position="233"/>
    </location>
</feature>
<reference evidence="5" key="1">
    <citation type="submission" date="2021-03" db="EMBL/GenBank/DDBJ databases">
        <authorList>
            <person name="Bekaert M."/>
        </authorList>
    </citation>
    <scope>NUCLEOTIDE SEQUENCE</scope>
</reference>
<keyword evidence="2" id="KW-0722">Serine protease inhibitor</keyword>
<evidence type="ECO:0000256" key="1">
    <source>
        <dbReference type="ARBA" id="ARBA00022690"/>
    </source>
</evidence>
<comment type="caution">
    <text evidence="5">The sequence shown here is derived from an EMBL/GenBank/DDBJ whole genome shotgun (WGS) entry which is preliminary data.</text>
</comment>
<feature type="compositionally biased region" description="Polar residues" evidence="3">
    <location>
        <begin position="34"/>
        <end position="49"/>
    </location>
</feature>
<dbReference type="Gene3D" id="2.10.22.10">
    <property type="entry name" value="Antistasin, domain 1"/>
    <property type="match status" value="2"/>
</dbReference>
<dbReference type="OrthoDB" id="406800at2759"/>
<name>A0A8S3QJ18_MYTED</name>
<evidence type="ECO:0000313" key="6">
    <source>
        <dbReference type="Proteomes" id="UP000683360"/>
    </source>
</evidence>
<organism evidence="5 6">
    <name type="scientific">Mytilus edulis</name>
    <name type="common">Blue mussel</name>
    <dbReference type="NCBI Taxonomy" id="6550"/>
    <lineage>
        <taxon>Eukaryota</taxon>
        <taxon>Metazoa</taxon>
        <taxon>Spiralia</taxon>
        <taxon>Lophotrochozoa</taxon>
        <taxon>Mollusca</taxon>
        <taxon>Bivalvia</taxon>
        <taxon>Autobranchia</taxon>
        <taxon>Pteriomorphia</taxon>
        <taxon>Mytilida</taxon>
        <taxon>Mytiloidea</taxon>
        <taxon>Mytilidae</taxon>
        <taxon>Mytilinae</taxon>
        <taxon>Mytilus</taxon>
    </lineage>
</organism>
<dbReference type="GO" id="GO:0004867">
    <property type="term" value="F:serine-type endopeptidase inhibitor activity"/>
    <property type="evidence" value="ECO:0007669"/>
    <property type="project" value="UniProtKB-KW"/>
</dbReference>
<dbReference type="PROSITE" id="PS51252">
    <property type="entry name" value="ANTISTASIN"/>
    <property type="match status" value="1"/>
</dbReference>
<dbReference type="AlphaFoldDB" id="A0A8S3QJ18"/>
<evidence type="ECO:0000313" key="5">
    <source>
        <dbReference type="EMBL" id="CAG2195542.1"/>
    </source>
</evidence>
<keyword evidence="1" id="KW-0646">Protease inhibitor</keyword>
<gene>
    <name evidence="5" type="ORF">MEDL_10481</name>
</gene>
<keyword evidence="6" id="KW-1185">Reference proteome</keyword>
<evidence type="ECO:0000259" key="4">
    <source>
        <dbReference type="PROSITE" id="PS51252"/>
    </source>
</evidence>
<protein>
    <recommendedName>
        <fullName evidence="4">Antistasin-like domain-containing protein</fullName>
    </recommendedName>
</protein>
<feature type="compositionally biased region" description="Basic and acidic residues" evidence="3">
    <location>
        <begin position="186"/>
        <end position="206"/>
    </location>
</feature>
<dbReference type="EMBL" id="CAJPWZ010000521">
    <property type="protein sequence ID" value="CAG2195542.1"/>
    <property type="molecule type" value="Genomic_DNA"/>
</dbReference>
<dbReference type="Proteomes" id="UP000683360">
    <property type="component" value="Unassembled WGS sequence"/>
</dbReference>
<accession>A0A8S3QJ18</accession>
<proteinExistence type="predicted"/>
<evidence type="ECO:0000256" key="2">
    <source>
        <dbReference type="ARBA" id="ARBA00022900"/>
    </source>
</evidence>
<dbReference type="InterPro" id="IPR011061">
    <property type="entry name" value="Hirudin/antistatin"/>
</dbReference>
<evidence type="ECO:0000256" key="3">
    <source>
        <dbReference type="SAM" id="MobiDB-lite"/>
    </source>
</evidence>
<sequence>MTFGSGGGGSGGAQGSPFGSGGDGGSDGAQGSPFNQGNDLSRTPFTSSIDALDSRVGGGMGEVSGIGMGGMRNGLMSVPGMFLHGPSSSKGRVACLRDDIICPSYCLVIDESGCKSCPCGPANGMGVAMISHSHSSTGKTKPTQQPNNQCVATLVCMLSCDDGYKLGPKGKDGCQTCECTKHKSKQEENSKGNGDKEEKGSNKDKNQNGTGSKSSGSGSGFNPMFAGSGGSGMGGGGKSNSGCSGPFCAMMSTTGGKSMTGPFTGSGQDGGNGDKCTGPSCSAPGNHNPGTVGKISEQSSCPTTDLCAKTCKYTVKLGSKMADGCPSCACEKTQLAPTSAPTVAAMKNIMSCTERAVHCMKSCKHGYHMLSSLKSDCPRCNCLPPPTSAPTPTPGIYSVLRQCPETVHCMTSCSKGYSLEGGSSGCPKCSCNQAQIVTLMCTAALSCPRGCQLGYKCGNDGCPTCSCVEAKDIGVTHTDTYIQSSLTCSVQFSCVSKCPFGYKTGENGCPTCRCLQHISEKHHLAVADRCPEATRCSEMCPEGYTLKTVVGRECPVCQCVRIITESVHSQVGSCTGPECSSGPIHHSTIKERCPDTFRCDEICSHGFSLRTVTSQECPVCQCAVVTGTLYIAYYKTIVAYPYLTSVSLTSYIGEPHQCLHRHQYV</sequence>
<dbReference type="SUPFAM" id="SSF57262">
    <property type="entry name" value="Leech antihemostatic proteins"/>
    <property type="match status" value="1"/>
</dbReference>
<feature type="region of interest" description="Disordered" evidence="3">
    <location>
        <begin position="1"/>
        <end position="56"/>
    </location>
</feature>
<feature type="compositionally biased region" description="Gly residues" evidence="3">
    <location>
        <begin position="1"/>
        <end position="28"/>
    </location>
</feature>
<dbReference type="Pfam" id="PF02822">
    <property type="entry name" value="Antistasin"/>
    <property type="match status" value="1"/>
</dbReference>